<dbReference type="Pfam" id="PF04568">
    <property type="entry name" value="IATP"/>
    <property type="match status" value="1"/>
</dbReference>
<evidence type="ECO:0000256" key="4">
    <source>
        <dbReference type="ARBA" id="ARBA00023054"/>
    </source>
</evidence>
<dbReference type="Proteomes" id="UP000314982">
    <property type="component" value="Unassembled WGS sequence"/>
</dbReference>
<dbReference type="GO" id="GO:0042030">
    <property type="term" value="F:ATPase inhibitor activity"/>
    <property type="evidence" value="ECO:0007669"/>
    <property type="project" value="UniProtKB-UniRule"/>
</dbReference>
<accession>A0A4W5P461</accession>
<dbReference type="Gene3D" id="1.20.5.500">
    <property type="entry name" value="Single helix bin"/>
    <property type="match status" value="2"/>
</dbReference>
<evidence type="ECO:0000256" key="8">
    <source>
        <dbReference type="RuleBase" id="RU368087"/>
    </source>
</evidence>
<evidence type="ECO:0000256" key="5">
    <source>
        <dbReference type="ARBA" id="ARBA00023128"/>
    </source>
</evidence>
<proteinExistence type="inferred from homology"/>
<reference evidence="10" key="3">
    <citation type="submission" date="2025-09" db="UniProtKB">
        <authorList>
            <consortium name="Ensembl"/>
        </authorList>
    </citation>
    <scope>IDENTIFICATION</scope>
</reference>
<keyword evidence="3" id="KW-0809">Transit peptide</keyword>
<dbReference type="Ensembl" id="ENSHHUT00000057799.1">
    <property type="protein sequence ID" value="ENSHHUP00000055864.1"/>
    <property type="gene ID" value="ENSHHUG00000033394.1"/>
</dbReference>
<dbReference type="PANTHER" id="PTHR48417:SF1">
    <property type="entry name" value="ATP SYNTHASE F1 SUBUNIT EPSILON"/>
    <property type="match status" value="1"/>
</dbReference>
<dbReference type="SUPFAM" id="SSF64602">
    <property type="entry name" value="F1 ATPase inhibitor, IF1, C-terminal domain"/>
    <property type="match status" value="1"/>
</dbReference>
<keyword evidence="11" id="KW-1185">Reference proteome</keyword>
<reference evidence="10" key="2">
    <citation type="submission" date="2025-08" db="UniProtKB">
        <authorList>
            <consortium name="Ensembl"/>
        </authorList>
    </citation>
    <scope>IDENTIFICATION</scope>
</reference>
<dbReference type="AlphaFoldDB" id="A0A4W5P461"/>
<dbReference type="InterPro" id="IPR007648">
    <property type="entry name" value="ATPase_inhibitor_mt"/>
</dbReference>
<organism evidence="10 11">
    <name type="scientific">Hucho hucho</name>
    <name type="common">huchen</name>
    <dbReference type="NCBI Taxonomy" id="62062"/>
    <lineage>
        <taxon>Eukaryota</taxon>
        <taxon>Metazoa</taxon>
        <taxon>Chordata</taxon>
        <taxon>Craniata</taxon>
        <taxon>Vertebrata</taxon>
        <taxon>Euteleostomi</taxon>
        <taxon>Actinopterygii</taxon>
        <taxon>Neopterygii</taxon>
        <taxon>Teleostei</taxon>
        <taxon>Protacanthopterygii</taxon>
        <taxon>Salmoniformes</taxon>
        <taxon>Salmonidae</taxon>
        <taxon>Salmoninae</taxon>
        <taxon>Hucho</taxon>
    </lineage>
</organism>
<evidence type="ECO:0000313" key="10">
    <source>
        <dbReference type="Ensembl" id="ENSHHUP00000055864.1"/>
    </source>
</evidence>
<keyword evidence="5 8" id="KW-0496">Mitochondrion</keyword>
<comment type="subunit">
    <text evidence="6 8">Homodimer; represents the active form and is present at a pH value below 6.5. Homotetramer; represents the inactive form and is present at a pH value above 7.0.</text>
</comment>
<comment type="domain">
    <text evidence="8">Forms an alpha-helical dimer with monomers associated via an antiparallel alpha-helical coiled coil, leaving each N-terminal inhibitory region accessible for interaction with an F1 catalytic domain. The inhibitory N-terminal region binds the alpha(ADP-bound)-beta(ADP-bound) (ATP5F1A-ATP5F1B) interface of F1-ATPase, and also contact the central gamma subunit (ATP5F1C). This dimeric state is favored by pH values below 7.0, and at higher values the dimers associate to form inactive homotetramer, where the inhibitory region is occluded, masking its inhibitory activity.</text>
</comment>
<evidence type="ECO:0000256" key="9">
    <source>
        <dbReference type="SAM" id="Coils"/>
    </source>
</evidence>
<comment type="subcellular location">
    <subcellularLocation>
        <location evidence="1 8">Mitochondrion</location>
    </subcellularLocation>
</comment>
<reference evidence="11" key="1">
    <citation type="submission" date="2018-06" db="EMBL/GenBank/DDBJ databases">
        <title>Genome assembly of Danube salmon.</title>
        <authorList>
            <person name="Macqueen D.J."/>
            <person name="Gundappa M.K."/>
        </authorList>
    </citation>
    <scope>NUCLEOTIDE SEQUENCE [LARGE SCALE GENOMIC DNA]</scope>
</reference>
<evidence type="ECO:0000313" key="11">
    <source>
        <dbReference type="Proteomes" id="UP000314982"/>
    </source>
</evidence>
<keyword evidence="4 9" id="KW-0175">Coiled coil</keyword>
<comment type="similarity">
    <text evidence="2 8">Belongs to the ATPase inhibitor family.</text>
</comment>
<evidence type="ECO:0000256" key="7">
    <source>
        <dbReference type="ARBA" id="ARBA00046200"/>
    </source>
</evidence>
<feature type="coiled-coil region" evidence="9">
    <location>
        <begin position="57"/>
        <end position="98"/>
    </location>
</feature>
<comment type="function">
    <text evidence="7">Endogenous F(1)F(o)-ATPase inhibitor limiting ATP depletion when the mitochondrial membrane potential falls below a threshold and the F(1)F(o)-ATP synthase starts hydrolyzing ATP to pump protons out of the mitochondrial matrix. Required to avoid the consumption of cellular ATP when the F(1)F(o)-ATP synthase enzyme acts as an ATP hydrolase. Indirectly acts as a regulator of heme synthesis in erythroid tissues: regulates heme synthesis by modulating the mitochondrial pH and redox potential, allowing FECH to efficiently catalyze the incorporation of iron into protoporphyrin IX to produce heme.</text>
</comment>
<dbReference type="GeneTree" id="ENSGT00940000165091"/>
<evidence type="ECO:0000256" key="3">
    <source>
        <dbReference type="ARBA" id="ARBA00022946"/>
    </source>
</evidence>
<sequence>MARLLLRSIFRGFFATQFRMLSDQVNVMTVLYGSVREAGGAFGKEQAKEEEHYFGEKEQLYALRKHHEEEIDHSKKEIERLQREIDCHKGNIKKLKHDD</sequence>
<protein>
    <recommendedName>
        <fullName evidence="8">ATPase inhibitor, mitochondrial</fullName>
    </recommendedName>
    <alternativeName>
        <fullName evidence="8">ATP synthase F1 subunit epsilon</fullName>
    </alternativeName>
</protein>
<evidence type="ECO:0000256" key="1">
    <source>
        <dbReference type="ARBA" id="ARBA00004173"/>
    </source>
</evidence>
<evidence type="ECO:0000256" key="6">
    <source>
        <dbReference type="ARBA" id="ARBA00026043"/>
    </source>
</evidence>
<name>A0A4W5P461_9TELE</name>
<evidence type="ECO:0000256" key="2">
    <source>
        <dbReference type="ARBA" id="ARBA00010901"/>
    </source>
</evidence>
<dbReference type="GO" id="GO:0005739">
    <property type="term" value="C:mitochondrion"/>
    <property type="evidence" value="ECO:0007669"/>
    <property type="project" value="UniProtKB-SubCell"/>
</dbReference>
<dbReference type="STRING" id="62062.ENSHHUP00000055864"/>
<dbReference type="PANTHER" id="PTHR48417">
    <property type="entry name" value="ATP SYNTHASE F1 SUBUNIT EPSILON"/>
    <property type="match status" value="1"/>
</dbReference>
<dbReference type="FunFam" id="1.20.5.500:FF:000003">
    <property type="entry name" value="ATPase inhibitor B, mitochondrial"/>
    <property type="match status" value="1"/>
</dbReference>